<evidence type="ECO:0000313" key="4">
    <source>
        <dbReference type="Proteomes" id="UP000533017"/>
    </source>
</evidence>
<gene>
    <name evidence="1" type="ORF">FHR37_000011</name>
    <name evidence="2" type="ORF">SAMN05421678_101244</name>
</gene>
<evidence type="ECO:0000313" key="2">
    <source>
        <dbReference type="EMBL" id="SFF65347.1"/>
    </source>
</evidence>
<proteinExistence type="predicted"/>
<evidence type="ECO:0000313" key="1">
    <source>
        <dbReference type="EMBL" id="NYH81160.1"/>
    </source>
</evidence>
<keyword evidence="4" id="KW-1185">Reference proteome</keyword>
<name>A0A1I2KJB0_9ACTN</name>
<dbReference type="AlphaFoldDB" id="A0A1I2KJB0"/>
<organism evidence="2 3">
    <name type="scientific">Actinopolymorpha cephalotaxi</name>
    <dbReference type="NCBI Taxonomy" id="504797"/>
    <lineage>
        <taxon>Bacteria</taxon>
        <taxon>Bacillati</taxon>
        <taxon>Actinomycetota</taxon>
        <taxon>Actinomycetes</taxon>
        <taxon>Propionibacteriales</taxon>
        <taxon>Actinopolymorphaceae</taxon>
        <taxon>Actinopolymorpha</taxon>
    </lineage>
</organism>
<evidence type="ECO:0000313" key="3">
    <source>
        <dbReference type="Proteomes" id="UP000199052"/>
    </source>
</evidence>
<dbReference type="STRING" id="504797.SAMN05421678_101244"/>
<dbReference type="Proteomes" id="UP000199052">
    <property type="component" value="Unassembled WGS sequence"/>
</dbReference>
<sequence>MRYGLDISPVGAWGDPRYVPPRLPLDEARSIIERGPIRAR</sequence>
<dbReference type="RefSeq" id="WP_269090961.1">
    <property type="nucleotide sequence ID" value="NZ_JACBZA010000001.1"/>
</dbReference>
<accession>A0A1I2KJB0</accession>
<dbReference type="EMBL" id="FOOI01000001">
    <property type="protein sequence ID" value="SFF65347.1"/>
    <property type="molecule type" value="Genomic_DNA"/>
</dbReference>
<protein>
    <submittedName>
        <fullName evidence="2">Uncharacterized protein</fullName>
    </submittedName>
</protein>
<dbReference type="EMBL" id="JACBZA010000001">
    <property type="protein sequence ID" value="NYH81160.1"/>
    <property type="molecule type" value="Genomic_DNA"/>
</dbReference>
<reference evidence="1 4" key="2">
    <citation type="submission" date="2020-07" db="EMBL/GenBank/DDBJ databases">
        <title>Sequencing the genomes of 1000 actinobacteria strains.</title>
        <authorList>
            <person name="Klenk H.-P."/>
        </authorList>
    </citation>
    <scope>NUCLEOTIDE SEQUENCE [LARGE SCALE GENOMIC DNA]</scope>
    <source>
        <strain evidence="1 4">DSM 45117</strain>
    </source>
</reference>
<reference evidence="2 3" key="1">
    <citation type="submission" date="2016-10" db="EMBL/GenBank/DDBJ databases">
        <authorList>
            <person name="de Groot N.N."/>
        </authorList>
    </citation>
    <scope>NUCLEOTIDE SEQUENCE [LARGE SCALE GENOMIC DNA]</scope>
    <source>
        <strain evidence="2 3">CPCC 202808</strain>
    </source>
</reference>
<dbReference type="Proteomes" id="UP000533017">
    <property type="component" value="Unassembled WGS sequence"/>
</dbReference>